<evidence type="ECO:0000256" key="1">
    <source>
        <dbReference type="SAM" id="Phobius"/>
    </source>
</evidence>
<name>A0A2W2FBI9_9ACTN</name>
<dbReference type="Proteomes" id="UP000249304">
    <property type="component" value="Unassembled WGS sequence"/>
</dbReference>
<keyword evidence="3" id="KW-1185">Reference proteome</keyword>
<keyword evidence="1" id="KW-0812">Transmembrane</keyword>
<comment type="caution">
    <text evidence="2">The sequence shown here is derived from an EMBL/GenBank/DDBJ whole genome shotgun (WGS) entry which is preliminary data.</text>
</comment>
<keyword evidence="1" id="KW-1133">Transmembrane helix</keyword>
<organism evidence="2 3">
    <name type="scientific">Nonomuraea aridisoli</name>
    <dbReference type="NCBI Taxonomy" id="2070368"/>
    <lineage>
        <taxon>Bacteria</taxon>
        <taxon>Bacillati</taxon>
        <taxon>Actinomycetota</taxon>
        <taxon>Actinomycetes</taxon>
        <taxon>Streptosporangiales</taxon>
        <taxon>Streptosporangiaceae</taxon>
        <taxon>Nonomuraea</taxon>
    </lineage>
</organism>
<evidence type="ECO:0000313" key="2">
    <source>
        <dbReference type="EMBL" id="PZG22218.1"/>
    </source>
</evidence>
<reference evidence="2 3" key="1">
    <citation type="submission" date="2018-01" db="EMBL/GenBank/DDBJ databases">
        <title>Draft genome sequence of Nonomuraea sp. KC333.</title>
        <authorList>
            <person name="Sahin N."/>
            <person name="Saygin H."/>
            <person name="Ay H."/>
        </authorList>
    </citation>
    <scope>NUCLEOTIDE SEQUENCE [LARGE SCALE GENOMIC DNA]</scope>
    <source>
        <strain evidence="2 3">KC333</strain>
    </source>
</reference>
<keyword evidence="1" id="KW-0472">Membrane</keyword>
<dbReference type="RefSeq" id="WP_111176201.1">
    <property type="nucleotide sequence ID" value="NZ_POUD01000010.1"/>
</dbReference>
<feature type="transmembrane region" description="Helical" evidence="1">
    <location>
        <begin position="47"/>
        <end position="65"/>
    </location>
</feature>
<feature type="transmembrane region" description="Helical" evidence="1">
    <location>
        <begin position="12"/>
        <end position="32"/>
    </location>
</feature>
<dbReference type="OrthoDB" id="9815586at2"/>
<dbReference type="AlphaFoldDB" id="A0A2W2FBI9"/>
<proteinExistence type="predicted"/>
<evidence type="ECO:0000313" key="3">
    <source>
        <dbReference type="Proteomes" id="UP000249304"/>
    </source>
</evidence>
<accession>A0A2W2FBI9</accession>
<protein>
    <submittedName>
        <fullName evidence="2">Uncharacterized protein</fullName>
    </submittedName>
</protein>
<dbReference type="EMBL" id="POUD01000010">
    <property type="protein sequence ID" value="PZG22218.1"/>
    <property type="molecule type" value="Genomic_DNA"/>
</dbReference>
<sequence>MIKKLHQMGVKSTHMYMAGIASIGLSFATWLMSKNTEQAGLDRADRWGIFIGEWAPTFMAMGLALRMEETHRDLEEPGMGMFEQAEAGRAPTRAGI</sequence>
<gene>
    <name evidence="2" type="ORF">C1J01_04295</name>
</gene>